<dbReference type="Proteomes" id="UP001055200">
    <property type="component" value="Chromosome"/>
</dbReference>
<dbReference type="SMART" id="SM00822">
    <property type="entry name" value="PKS_KR"/>
    <property type="match status" value="1"/>
</dbReference>
<dbReference type="SUPFAM" id="SSF51735">
    <property type="entry name" value="NAD(P)-binding Rossmann-fold domains"/>
    <property type="match status" value="1"/>
</dbReference>
<name>A0ABY3U4A1_9MYCO</name>
<evidence type="ECO:0000313" key="6">
    <source>
        <dbReference type="Proteomes" id="UP001055200"/>
    </source>
</evidence>
<dbReference type="PANTHER" id="PTHR43669">
    <property type="entry name" value="5-KETO-D-GLUCONATE 5-REDUCTASE"/>
    <property type="match status" value="1"/>
</dbReference>
<dbReference type="EMBL" id="CP092365">
    <property type="protein sequence ID" value="ULN52780.1"/>
    <property type="molecule type" value="Genomic_DNA"/>
</dbReference>
<dbReference type="Pfam" id="PF00106">
    <property type="entry name" value="adh_short"/>
    <property type="match status" value="1"/>
</dbReference>
<sequence>MRLPGPLAGRAVAELDVAGRAALVTGAAQGIGRAVAKSLHARGAAVALIDVDADGVDRAATELGGEAVGLTADVRDRAAMAAAVAAAATRFGRLDVVVANAGVSPVPATLRTMTGEDFDRVVNVNLTGVFNTVKPALEQVITAGGHVVMVCSGAAFTPGPGGSPYMISKAGVEQLARALRLELAAHSATVQIAYFGLVDTAMTHDTLDAHPLGQRIGALLPWPLNRRISTAHAARSIVDGITGRAPTTMAPAGWRLYSALRGMANPVLDRLLSTDATVRQLITDLETAPPP</sequence>
<proteinExistence type="inferred from homology"/>
<protein>
    <submittedName>
        <fullName evidence="5">Short-chain dehydrogenase/reductase</fullName>
    </submittedName>
</protein>
<evidence type="ECO:0000313" key="5">
    <source>
        <dbReference type="EMBL" id="ULN52780.1"/>
    </source>
</evidence>
<evidence type="ECO:0000256" key="2">
    <source>
        <dbReference type="ARBA" id="ARBA00023002"/>
    </source>
</evidence>
<feature type="domain" description="Ketoreductase" evidence="4">
    <location>
        <begin position="20"/>
        <end position="198"/>
    </location>
</feature>
<keyword evidence="6" id="KW-1185">Reference proteome</keyword>
<dbReference type="InterPro" id="IPR002347">
    <property type="entry name" value="SDR_fam"/>
</dbReference>
<dbReference type="RefSeq" id="WP_240171051.1">
    <property type="nucleotide sequence ID" value="NZ_CP092365.1"/>
</dbReference>
<comment type="similarity">
    <text evidence="1 3">Belongs to the short-chain dehydrogenases/reductases (SDR) family.</text>
</comment>
<dbReference type="PANTHER" id="PTHR43669:SF3">
    <property type="entry name" value="ALCOHOL DEHYDROGENASE, PUTATIVE (AFU_ORTHOLOGUE AFUA_3G03445)-RELATED"/>
    <property type="match status" value="1"/>
</dbReference>
<dbReference type="Gene3D" id="3.40.50.720">
    <property type="entry name" value="NAD(P)-binding Rossmann-like Domain"/>
    <property type="match status" value="1"/>
</dbReference>
<keyword evidence="2" id="KW-0560">Oxidoreductase</keyword>
<evidence type="ECO:0000259" key="4">
    <source>
        <dbReference type="SMART" id="SM00822"/>
    </source>
</evidence>
<gene>
    <name evidence="5" type="ORF">MIU77_18495</name>
</gene>
<accession>A0ABY3U4A1</accession>
<organism evidence="5 6">
    <name type="scientific">Mycolicibacillus parakoreensis</name>
    <dbReference type="NCBI Taxonomy" id="1069221"/>
    <lineage>
        <taxon>Bacteria</taxon>
        <taxon>Bacillati</taxon>
        <taxon>Actinomycetota</taxon>
        <taxon>Actinomycetes</taxon>
        <taxon>Mycobacteriales</taxon>
        <taxon>Mycobacteriaceae</taxon>
        <taxon>Mycolicibacillus</taxon>
    </lineage>
</organism>
<reference evidence="5" key="1">
    <citation type="submission" date="2022-08" db="EMBL/GenBank/DDBJ databases">
        <title>Complete genome sequence of 14 non-tuberculosis mycobacteria type-strains.</title>
        <authorList>
            <person name="Igarashi Y."/>
            <person name="Osugi A."/>
            <person name="Mitarai S."/>
        </authorList>
    </citation>
    <scope>NUCLEOTIDE SEQUENCE</scope>
    <source>
        <strain evidence="5">DSM 45575</strain>
    </source>
</reference>
<evidence type="ECO:0000256" key="1">
    <source>
        <dbReference type="ARBA" id="ARBA00006484"/>
    </source>
</evidence>
<dbReference type="PRINTS" id="PR00081">
    <property type="entry name" value="GDHRDH"/>
</dbReference>
<dbReference type="PRINTS" id="PR00080">
    <property type="entry name" value="SDRFAMILY"/>
</dbReference>
<dbReference type="InterPro" id="IPR057326">
    <property type="entry name" value="KR_dom"/>
</dbReference>
<evidence type="ECO:0000256" key="3">
    <source>
        <dbReference type="RuleBase" id="RU000363"/>
    </source>
</evidence>
<dbReference type="NCBIfam" id="NF004526">
    <property type="entry name" value="PRK05872.1"/>
    <property type="match status" value="1"/>
</dbReference>
<dbReference type="InterPro" id="IPR036291">
    <property type="entry name" value="NAD(P)-bd_dom_sf"/>
</dbReference>
<dbReference type="CDD" id="cd05233">
    <property type="entry name" value="SDR_c"/>
    <property type="match status" value="1"/>
</dbReference>